<evidence type="ECO:0000313" key="1">
    <source>
        <dbReference type="EMBL" id="KAI4866294.1"/>
    </source>
</evidence>
<protein>
    <submittedName>
        <fullName evidence="1">Ketoacyl-synt-domain-containing protein</fullName>
    </submittedName>
</protein>
<organism evidence="1 2">
    <name type="scientific">Hypoxylon rubiginosum</name>
    <dbReference type="NCBI Taxonomy" id="110542"/>
    <lineage>
        <taxon>Eukaryota</taxon>
        <taxon>Fungi</taxon>
        <taxon>Dikarya</taxon>
        <taxon>Ascomycota</taxon>
        <taxon>Pezizomycotina</taxon>
        <taxon>Sordariomycetes</taxon>
        <taxon>Xylariomycetidae</taxon>
        <taxon>Xylariales</taxon>
        <taxon>Hypoxylaceae</taxon>
        <taxon>Hypoxylon</taxon>
    </lineage>
</organism>
<dbReference type="Proteomes" id="UP001497700">
    <property type="component" value="Unassembled WGS sequence"/>
</dbReference>
<gene>
    <name evidence="1" type="ORF">F4820DRAFT_468998</name>
</gene>
<name>A0ACB9Z5E1_9PEZI</name>
<accession>A0ACB9Z5E1</accession>
<reference evidence="1 2" key="1">
    <citation type="journal article" date="2022" name="New Phytol.">
        <title>Ecological generalism drives hyperdiversity of secondary metabolite gene clusters in xylarialean endophytes.</title>
        <authorList>
            <person name="Franco M.E.E."/>
            <person name="Wisecaver J.H."/>
            <person name="Arnold A.E."/>
            <person name="Ju Y.M."/>
            <person name="Slot J.C."/>
            <person name="Ahrendt S."/>
            <person name="Moore L.P."/>
            <person name="Eastman K.E."/>
            <person name="Scott K."/>
            <person name="Konkel Z."/>
            <person name="Mondo S.J."/>
            <person name="Kuo A."/>
            <person name="Hayes R.D."/>
            <person name="Haridas S."/>
            <person name="Andreopoulos B."/>
            <person name="Riley R."/>
            <person name="LaButti K."/>
            <person name="Pangilinan J."/>
            <person name="Lipzen A."/>
            <person name="Amirebrahimi M."/>
            <person name="Yan J."/>
            <person name="Adam C."/>
            <person name="Keymanesh K."/>
            <person name="Ng V."/>
            <person name="Louie K."/>
            <person name="Northen T."/>
            <person name="Drula E."/>
            <person name="Henrissat B."/>
            <person name="Hsieh H.M."/>
            <person name="Youens-Clark K."/>
            <person name="Lutzoni F."/>
            <person name="Miadlikowska J."/>
            <person name="Eastwood D.C."/>
            <person name="Hamelin R.C."/>
            <person name="Grigoriev I.V."/>
            <person name="U'Ren J.M."/>
        </authorList>
    </citation>
    <scope>NUCLEOTIDE SEQUENCE [LARGE SCALE GENOMIC DNA]</scope>
    <source>
        <strain evidence="1 2">CBS 119005</strain>
    </source>
</reference>
<evidence type="ECO:0000313" key="2">
    <source>
        <dbReference type="Proteomes" id="UP001497700"/>
    </source>
</evidence>
<sequence length="2309" mass="254011">MNEPGPDAVDPIAVVGMGCRFPGSATSPSRLWEMLSNGESAWSEIPKDRLNISSYFHPSGNRQGSIPFRAGHFLREDVGAFDSSFFSIPADEAKAIDPQQRMLLEVSVEALDSAGIDRNAIKQTETGVWIGSFVKDYEQIVLRDPDNSPQYGATGNGIAIMSNRISFFLDITGPSMTIDTGCSASLVCVHNACQALRDGEVDMALAGGAGLILTPNTMMPMTALNFLSPDGKCYTFDARANGYGRGEGIGIVILKRLEDAIRDNDNIRAVIRGSSVNQDGRTPGITLPSAEAQIRNIKAVYKKAGLSVDKTAYVECHGTGTQAGDCRELKAVSDALCTERAAAEPIYVGSVKTNIGHLEGCAGIAGMIKAILAIENGMIPKHLNFEAPGNPAIDFQGWKVKVPITNTPWPVKGLRRASVNCFGFGGTNAHVIIDDAAHYLARRGLSAHHNSTVVYDAQDFLTTRRHGVNTNSFIETRGSIAPISGVQFPIRDSQTQLFVFSAHEQKVLSRMIQDYTTHVEQQIDSASDAVMEHLAYTLGCRRTKLPWRASVVARSREDLILKLTELQPNDFIRGLEDKPTKVAFVFGGQGAQWFAMGRELLGFDIFLQSIVQATLYLESHTGCSFNLLAELLKDEGSSRINRPEISQPATTAIQIALVDLLTRYIGISPNSVCGHSSGEIAAAYALGALSREHAWELAFHRGRCASALQALHGIGSPKGGMLAVGLSPSEVQKYLDRVSNGTVVVACINSPISVTLSGDMKEVQELQAIFEAEGIFSRLLVVGVAYHSHHMKRCEAAYLQSIANIMPRNPIRRVIPHPHSQGKLVTLDEIRPAAEFADCDSSSETPTMYSSVTGQAISWEELSPAYWVRNMVSPVLFADAMHQMVNRKGDEKPSMIIELSPHSSLQGPVKQILDAEEKLKQKQSYISVLRRNKNAAVTLLEAVGRLWSCGCNIAMPWVVMRNVQVEQPKLLVNLPNYPWNHDNVYWHESHLSRANRFQVHGRYDLVGRPTADSIPFQPRWRGFFRVSENPWIQDHQVQNTVIYPAAGMITMVLEAVKQLASDDFSGIEITQFGIHKAMIIPSTEHGLEYALNLNKQSHQSGGASAQGVESSLLTASSTRFQFSIYSKPLDKPWEENGSGFVTVHYRPCAEGARAEHQILQERLSRTEECYEAYADVKNNPDEFVIPRQLYETLDGIGMNYGPLFQNICSLHKRDNACVSAIRIPDTKSVMPANFEYPHIIHPATLDSIFQTAFAISSEPMVPSFIGGIHVSAEFHGLSESGKQLVAHTRADRRGRRDASVSFTVSDDSWLGSSGPRHFPLITIKDMIFTALAPTPVNTKNAFLPNHRNLCSEILWEKMDLSFPRSNRQGTVEGNGDQLNLANRFLVLIPTDISPSIDKLRAEFARILDCQFRTLDSIDKHETLPEFCISLLEADGRAMVWDWTEHDFLAFRTVITATKGIFWITRGSQLEAINPQSCLIHALGRTISSEYPKKTLVSFDVDMDTDFSLTSAGSYAEFFLSLIRRSFFEPETRQPLETEYIERKGQVMVPRLSLIKSLSSEIERGSAPDTPELQLMPLAIERPLRLEMGDIGDAGSLYWIDDLDARLPLSPDDVKVRVITSMLSDLDNDIVHGRVRDEPLGTDVYGVVEQTGKNVTNLTVGDHVVGIARGSLRDYVKCHNRLLYKSMDLEFQPGCPYLPTSFSIAKYALGNLNAGDTVLIHTGESLFGQTAIQLAMSAGATVFASARTNHQRGVLHHFWKLPEDHIVDETPDTLVEMVLRLTDGKGVDAIYDSAARSRDVNTICIKQGGHIISFANKPDGNGVTVRRAEHMSKSFSCTVMDIPQLIKYQPQRLGEALAYVCPRITSGTFKVWHSGHPQLYDYADLVDAFTALDINSASAQISCQRPESKMVPILPRPPRSVSDHLRGDATYVLSGGLGGLGIEVAKLLAANGAKNIVFLSRTGRKSELAQSCLDLFHHKGINVRVYKVDISDREALEQASREMQQVMPPVRGVFQCAAVLRDSVFENMTYEDWKSATRPKMMGSWNLYQVLGNDLDFFIFLSSSAGVIGNRGQANYSAGNAFQDSLAQHINAAGKGIAHVVSLDLGPILGAGMLAEDPETLDRLKASGFFGIRLQDFKRIVESAITGYMEGDEKMPAQVVTGVGTGGLMRQNKPSDPYWMRTALFTHLNQVDLPEGPETDSEGGADSQDTIPMLLAQAVDAEEARWIISKGLRTVLSKSMNMDVSDVDESKPPSNYGVDSLVAVGLRNWVSRECEADVSIFEVLSEISIEELSVTIVERRGKVEQVVGDT</sequence>
<dbReference type="EMBL" id="MU393460">
    <property type="protein sequence ID" value="KAI4866294.1"/>
    <property type="molecule type" value="Genomic_DNA"/>
</dbReference>
<comment type="caution">
    <text evidence="1">The sequence shown here is derived from an EMBL/GenBank/DDBJ whole genome shotgun (WGS) entry which is preliminary data.</text>
</comment>
<proteinExistence type="predicted"/>
<keyword evidence="2" id="KW-1185">Reference proteome</keyword>